<dbReference type="RefSeq" id="WP_280606372.1">
    <property type="nucleotide sequence ID" value="NZ_CP123639.1"/>
</dbReference>
<dbReference type="InterPro" id="IPR009293">
    <property type="entry name" value="UPF0478"/>
</dbReference>
<dbReference type="PANTHER" id="PTHR40070:SF1">
    <property type="entry name" value="UPF0478 PROTEIN YTXG"/>
    <property type="match status" value="1"/>
</dbReference>
<evidence type="ECO:0000313" key="2">
    <source>
        <dbReference type="EMBL" id="MEY8662149.1"/>
    </source>
</evidence>
<feature type="transmembrane region" description="Helical" evidence="1">
    <location>
        <begin position="6"/>
        <end position="28"/>
    </location>
</feature>
<keyword evidence="1" id="KW-0812">Transmembrane</keyword>
<dbReference type="PANTHER" id="PTHR40070">
    <property type="entry name" value="UPF0478 PROTEIN YTXG"/>
    <property type="match status" value="1"/>
</dbReference>
<comment type="caution">
    <text evidence="2">The sequence shown here is derived from an EMBL/GenBank/DDBJ whole genome shotgun (WGS) entry which is preliminary data.</text>
</comment>
<dbReference type="Gene3D" id="1.10.287.950">
    <property type="entry name" value="Methyl-accepting chemotaxis protein"/>
    <property type="match status" value="1"/>
</dbReference>
<proteinExistence type="predicted"/>
<dbReference type="Proteomes" id="UP001565236">
    <property type="component" value="Unassembled WGS sequence"/>
</dbReference>
<dbReference type="EMBL" id="JBCLUF010000012">
    <property type="protein sequence ID" value="MEY8662149.1"/>
    <property type="molecule type" value="Genomic_DNA"/>
</dbReference>
<dbReference type="Pfam" id="PF06103">
    <property type="entry name" value="DUF948"/>
    <property type="match status" value="1"/>
</dbReference>
<name>A0ABV4DPD7_9LACO</name>
<keyword evidence="3" id="KW-1185">Reference proteome</keyword>
<evidence type="ECO:0000313" key="3">
    <source>
        <dbReference type="Proteomes" id="UP001565236"/>
    </source>
</evidence>
<reference evidence="2 3" key="1">
    <citation type="submission" date="2024-03" db="EMBL/GenBank/DDBJ databases">
        <title>Mouse gut bacterial collection (mGBC) of GemPharmatech.</title>
        <authorList>
            <person name="He Y."/>
            <person name="Dong L."/>
            <person name="Wu D."/>
            <person name="Gao X."/>
            <person name="Lin Z."/>
        </authorList>
    </citation>
    <scope>NUCLEOTIDE SEQUENCE [LARGE SCALE GENOMIC DNA]</scope>
    <source>
        <strain evidence="2 3">15-30</strain>
    </source>
</reference>
<keyword evidence="1" id="KW-0472">Membrane</keyword>
<gene>
    <name evidence="2" type="ORF">AALT52_04485</name>
</gene>
<evidence type="ECO:0000256" key="1">
    <source>
        <dbReference type="SAM" id="Phobius"/>
    </source>
</evidence>
<keyword evidence="1" id="KW-1133">Transmembrane helix</keyword>
<organism evidence="2 3">
    <name type="scientific">Ligilactobacillus faecis</name>
    <dbReference type="NCBI Taxonomy" id="762833"/>
    <lineage>
        <taxon>Bacteria</taxon>
        <taxon>Bacillati</taxon>
        <taxon>Bacillota</taxon>
        <taxon>Bacilli</taxon>
        <taxon>Lactobacillales</taxon>
        <taxon>Lactobacillaceae</taxon>
        <taxon>Ligilactobacillus</taxon>
    </lineage>
</organism>
<accession>A0ABV4DPD7</accession>
<sequence length="137" mass="14920">MTITFGQIAGLIAALAFLILVVFICAVLKQLVTTVKEMNSSIQALTKDASSIAGNVDQLLEKTNVLMDDINHKSTELDPLFRTAAELSESVSDLNTASRSMAEKITRSTENAAKASLALRFGKMAAGFYQRHKDKRK</sequence>
<protein>
    <submittedName>
        <fullName evidence="2">DUF948 domain-containing protein</fullName>
    </submittedName>
</protein>